<evidence type="ECO:0000313" key="2">
    <source>
        <dbReference type="EMBL" id="GAA2259403.1"/>
    </source>
</evidence>
<protein>
    <submittedName>
        <fullName evidence="2">Uncharacterized protein</fullName>
    </submittedName>
</protein>
<keyword evidence="1" id="KW-0472">Membrane</keyword>
<accession>A0ABN3EI94</accession>
<organism evidence="2 3">
    <name type="scientific">Kitasatospora cystarginea</name>
    <dbReference type="NCBI Taxonomy" id="58350"/>
    <lineage>
        <taxon>Bacteria</taxon>
        <taxon>Bacillati</taxon>
        <taxon>Actinomycetota</taxon>
        <taxon>Actinomycetes</taxon>
        <taxon>Kitasatosporales</taxon>
        <taxon>Streptomycetaceae</taxon>
        <taxon>Kitasatospora</taxon>
    </lineage>
</organism>
<evidence type="ECO:0000256" key="1">
    <source>
        <dbReference type="SAM" id="Phobius"/>
    </source>
</evidence>
<name>A0ABN3EI94_9ACTN</name>
<dbReference type="RefSeq" id="WP_344638693.1">
    <property type="nucleotide sequence ID" value="NZ_BAAATR010000024.1"/>
</dbReference>
<keyword evidence="1" id="KW-1133">Transmembrane helix</keyword>
<keyword evidence="1" id="KW-0812">Transmembrane</keyword>
<dbReference type="EMBL" id="BAAATR010000024">
    <property type="protein sequence ID" value="GAA2259403.1"/>
    <property type="molecule type" value="Genomic_DNA"/>
</dbReference>
<gene>
    <name evidence="2" type="ORF">GCM10010430_49340</name>
</gene>
<evidence type="ECO:0000313" key="3">
    <source>
        <dbReference type="Proteomes" id="UP001500305"/>
    </source>
</evidence>
<comment type="caution">
    <text evidence="2">The sequence shown here is derived from an EMBL/GenBank/DDBJ whole genome shotgun (WGS) entry which is preliminary data.</text>
</comment>
<proteinExistence type="predicted"/>
<keyword evidence="3" id="KW-1185">Reference proteome</keyword>
<reference evidence="2 3" key="1">
    <citation type="journal article" date="2019" name="Int. J. Syst. Evol. Microbiol.">
        <title>The Global Catalogue of Microorganisms (GCM) 10K type strain sequencing project: providing services to taxonomists for standard genome sequencing and annotation.</title>
        <authorList>
            <consortium name="The Broad Institute Genomics Platform"/>
            <consortium name="The Broad Institute Genome Sequencing Center for Infectious Disease"/>
            <person name="Wu L."/>
            <person name="Ma J."/>
        </authorList>
    </citation>
    <scope>NUCLEOTIDE SEQUENCE [LARGE SCALE GENOMIC DNA]</scope>
    <source>
        <strain evidence="2 3">JCM 7356</strain>
    </source>
</reference>
<dbReference type="Proteomes" id="UP001500305">
    <property type="component" value="Unassembled WGS sequence"/>
</dbReference>
<sequence>MARDGQLWGAVAGVAAALAVVGGYLVGGERMVWVVAAAETLVFMGWVARRFRGRVLTGPAVHGPDAAHCERCARARARLGRH</sequence>
<feature type="transmembrane region" description="Helical" evidence="1">
    <location>
        <begin position="7"/>
        <end position="25"/>
    </location>
</feature>
<feature type="transmembrane region" description="Helical" evidence="1">
    <location>
        <begin position="31"/>
        <end position="48"/>
    </location>
</feature>